<organism evidence="1 2">
    <name type="scientific">Flavisolibacter ginsenosidimutans</name>
    <dbReference type="NCBI Taxonomy" id="661481"/>
    <lineage>
        <taxon>Bacteria</taxon>
        <taxon>Pseudomonadati</taxon>
        <taxon>Bacteroidota</taxon>
        <taxon>Chitinophagia</taxon>
        <taxon>Chitinophagales</taxon>
        <taxon>Chitinophagaceae</taxon>
        <taxon>Flavisolibacter</taxon>
    </lineage>
</organism>
<dbReference type="RefSeq" id="WP_146782257.1">
    <property type="nucleotide sequence ID" value="NZ_BAABIO010000006.1"/>
</dbReference>
<gene>
    <name evidence="1" type="ORF">FSB75_02495</name>
</gene>
<accession>A0A5B8UET3</accession>
<dbReference type="Pfam" id="PF15428">
    <property type="entry name" value="Imm26"/>
    <property type="match status" value="1"/>
</dbReference>
<protein>
    <submittedName>
        <fullName evidence="1">Uncharacterized protein</fullName>
    </submittedName>
</protein>
<reference evidence="1 2" key="1">
    <citation type="journal article" date="2015" name="Int. J. Syst. Evol. Microbiol.">
        <title>Flavisolibacter ginsenosidimutans sp. nov., with ginsenoside-converting activity isolated from soil used for cultivating ginseng.</title>
        <authorList>
            <person name="Zhao Y."/>
            <person name="Liu Q."/>
            <person name="Kang M.S."/>
            <person name="Jin F."/>
            <person name="Yu H."/>
            <person name="Im W.T."/>
        </authorList>
    </citation>
    <scope>NUCLEOTIDE SEQUENCE [LARGE SCALE GENOMIC DNA]</scope>
    <source>
        <strain evidence="1 2">Gsoil 636</strain>
    </source>
</reference>
<name>A0A5B8UET3_9BACT</name>
<sequence>MKAKLFFGRQKGVIYLRAARKLIMTLYELTNNQRRYFGLLTVTDNCEKVQLKDTTTVYYQGDRIVKVLDYSFGYCEYDTDIETKYRQILLPKTARGKEQKLTVSKILNFKGSGIQFSASFRGGGIHVYDNKRKVFFIRSFAEDGDIKNYSDIEKWITSYISKVPANYFDWLGKELSQKRLSVKIKEGDIIAFKIANGQYGFARILVDVFAQRQKGNTMSSNFYWYHPRSLIVAPYAHYADTLQIDVDELVDKKTLPTLCIFDLDVYRGEMPIIAHRPLSLTDKQIPLPDKIITAITIPHTKADIEAFIATNGTANN</sequence>
<dbReference type="Proteomes" id="UP000321204">
    <property type="component" value="Chromosome"/>
</dbReference>
<dbReference type="OrthoDB" id="1814150at2"/>
<evidence type="ECO:0000313" key="2">
    <source>
        <dbReference type="Proteomes" id="UP000321204"/>
    </source>
</evidence>
<evidence type="ECO:0000313" key="1">
    <source>
        <dbReference type="EMBL" id="QEC54816.1"/>
    </source>
</evidence>
<dbReference type="KEGG" id="fgg:FSB75_02495"/>
<proteinExistence type="predicted"/>
<keyword evidence="2" id="KW-1185">Reference proteome</keyword>
<dbReference type="AlphaFoldDB" id="A0A5B8UET3"/>
<dbReference type="InterPro" id="IPR029278">
    <property type="entry name" value="Imm26"/>
</dbReference>
<dbReference type="EMBL" id="CP042433">
    <property type="protein sequence ID" value="QEC54816.1"/>
    <property type="molecule type" value="Genomic_DNA"/>
</dbReference>